<organism evidence="1 2">
    <name type="scientific">Nocardioides zeae</name>
    <dbReference type="NCBI Taxonomy" id="1457234"/>
    <lineage>
        <taxon>Bacteria</taxon>
        <taxon>Bacillati</taxon>
        <taxon>Actinomycetota</taxon>
        <taxon>Actinomycetes</taxon>
        <taxon>Propionibacteriales</taxon>
        <taxon>Nocardioidaceae</taxon>
        <taxon>Nocardioides</taxon>
    </lineage>
</organism>
<dbReference type="Pfam" id="PF06187">
    <property type="entry name" value="DUF993"/>
    <property type="match status" value="1"/>
</dbReference>
<evidence type="ECO:0008006" key="3">
    <source>
        <dbReference type="Google" id="ProtNLM"/>
    </source>
</evidence>
<protein>
    <recommendedName>
        <fullName evidence="3">Dihydrodipicolinate synthase family protein</fullName>
    </recommendedName>
</protein>
<proteinExistence type="predicted"/>
<sequence>MSTTAVATAERTVGSGGPRVLLPRRDGSLTPLTLGAPGEWADHPGTYASRAVFAAAHVAADPFGDNTPGAPAAIDWDATLAFRHELFRYGFGVAEAMDTAQRGMGLDWAGTQELVRRSAEQARSVGARIASGAGTDHRDDLATLDDVLAAYLEQVAFVEGCGSQVIVMASRRLAAVARDADDYAQVYGAVLGQVAEPVVLHWLGEAFDPRLRGYWGSTDVAEATATFLALVHEHADRIDGVKVSLLSAEHERGLRAALPAGVRLYTGDDFNYPELIRGDGTHHSDALLGAFAAVAPAASAALAALDAGDTAGYDAAMAPTLPLSRHLFEAPTFHYKTGIAFLAWLNGHQRGSTMVGGLHAGRDAVHLGRVVELADAAGLLRDPDLAAARWGAYLRTVGVDA</sequence>
<evidence type="ECO:0000313" key="2">
    <source>
        <dbReference type="Proteomes" id="UP001239215"/>
    </source>
</evidence>
<reference evidence="1" key="1">
    <citation type="submission" date="2023-07" db="EMBL/GenBank/DDBJ databases">
        <title>Functional and genomic diversity of the sorghum phyllosphere microbiome.</title>
        <authorList>
            <person name="Shade A."/>
        </authorList>
    </citation>
    <scope>NUCLEOTIDE SEQUENCE</scope>
    <source>
        <strain evidence="1">SORGH_AS_1067</strain>
    </source>
</reference>
<dbReference type="Gene3D" id="3.20.20.70">
    <property type="entry name" value="Aldolase class I"/>
    <property type="match status" value="1"/>
</dbReference>
<evidence type="ECO:0000313" key="1">
    <source>
        <dbReference type="EMBL" id="MDQ1104994.1"/>
    </source>
</evidence>
<dbReference type="AlphaFoldDB" id="A0AAJ1X2W9"/>
<dbReference type="Proteomes" id="UP001239215">
    <property type="component" value="Unassembled WGS sequence"/>
</dbReference>
<dbReference type="SUPFAM" id="SSF51569">
    <property type="entry name" value="Aldolase"/>
    <property type="match status" value="1"/>
</dbReference>
<comment type="caution">
    <text evidence="1">The sequence shown here is derived from an EMBL/GenBank/DDBJ whole genome shotgun (WGS) entry which is preliminary data.</text>
</comment>
<dbReference type="RefSeq" id="WP_307200817.1">
    <property type="nucleotide sequence ID" value="NZ_JAUTAN010000001.1"/>
</dbReference>
<dbReference type="EMBL" id="JAUTAN010000001">
    <property type="protein sequence ID" value="MDQ1104994.1"/>
    <property type="molecule type" value="Genomic_DNA"/>
</dbReference>
<gene>
    <name evidence="1" type="ORF">QE405_002278</name>
</gene>
<name>A0AAJ1X2W9_9ACTN</name>
<dbReference type="InterPro" id="IPR009334">
    <property type="entry name" value="DUF993"/>
</dbReference>
<accession>A0AAJ1X2W9</accession>
<dbReference type="InterPro" id="IPR013785">
    <property type="entry name" value="Aldolase_TIM"/>
</dbReference>